<gene>
    <name evidence="2" type="ORF">CYNAS_LOCUS11699</name>
</gene>
<evidence type="ECO:0000259" key="1">
    <source>
        <dbReference type="Pfam" id="PF21141"/>
    </source>
</evidence>
<evidence type="ECO:0000313" key="2">
    <source>
        <dbReference type="EMBL" id="CAJ0599716.1"/>
    </source>
</evidence>
<dbReference type="Pfam" id="PF21141">
    <property type="entry name" value="T6PP_C"/>
    <property type="match status" value="1"/>
</dbReference>
<organism evidence="2 3">
    <name type="scientific">Cylicocyclus nassatus</name>
    <name type="common">Nematode worm</name>
    <dbReference type="NCBI Taxonomy" id="53992"/>
    <lineage>
        <taxon>Eukaryota</taxon>
        <taxon>Metazoa</taxon>
        <taxon>Ecdysozoa</taxon>
        <taxon>Nematoda</taxon>
        <taxon>Chromadorea</taxon>
        <taxon>Rhabditida</taxon>
        <taxon>Rhabditina</taxon>
        <taxon>Rhabditomorpha</taxon>
        <taxon>Strongyloidea</taxon>
        <taxon>Strongylidae</taxon>
        <taxon>Cylicocyclus</taxon>
    </lineage>
</organism>
<dbReference type="Proteomes" id="UP001176961">
    <property type="component" value="Unassembled WGS sequence"/>
</dbReference>
<dbReference type="InterPro" id="IPR049063">
    <property type="entry name" value="T6PP_C"/>
</dbReference>
<comment type="caution">
    <text evidence="2">The sequence shown here is derived from an EMBL/GenBank/DDBJ whole genome shotgun (WGS) entry which is preliminary data.</text>
</comment>
<keyword evidence="3" id="KW-1185">Reference proteome</keyword>
<reference evidence="2" key="1">
    <citation type="submission" date="2023-07" db="EMBL/GenBank/DDBJ databases">
        <authorList>
            <consortium name="CYATHOMIX"/>
        </authorList>
    </citation>
    <scope>NUCLEOTIDE SEQUENCE</scope>
    <source>
        <strain evidence="2">N/A</strain>
    </source>
</reference>
<feature type="domain" description="Trehalose-6-phosphate phosphatase C-terminal" evidence="1">
    <location>
        <begin position="39"/>
        <end position="107"/>
    </location>
</feature>
<dbReference type="Gene3D" id="3.40.50.1000">
    <property type="entry name" value="HAD superfamily/HAD-like"/>
    <property type="match status" value="1"/>
</dbReference>
<evidence type="ECO:0000313" key="3">
    <source>
        <dbReference type="Proteomes" id="UP001176961"/>
    </source>
</evidence>
<dbReference type="InterPro" id="IPR023214">
    <property type="entry name" value="HAD_sf"/>
</dbReference>
<dbReference type="AlphaFoldDB" id="A0AA36GWL7"/>
<protein>
    <recommendedName>
        <fullName evidence="1">Trehalose-6-phosphate phosphatase C-terminal domain-containing protein</fullName>
    </recommendedName>
</protein>
<name>A0AA36GWL7_CYLNA</name>
<proteinExistence type="predicted"/>
<sequence>MIQYVALLIESLDKLLFIISFQILWTDVGTPTQIQISVANPDESYYAYGASAGREWYLNPVMQFKDDSISVADLALLNRVFDKVGDLLDDSAYRNFTWIGSGLQSTLRQSCPKGSSIKVMVFA</sequence>
<accession>A0AA36GWL7</accession>
<dbReference type="EMBL" id="CATQJL010000223">
    <property type="protein sequence ID" value="CAJ0599716.1"/>
    <property type="molecule type" value="Genomic_DNA"/>
</dbReference>